<comment type="caution">
    <text evidence="1">The sequence shown here is derived from an EMBL/GenBank/DDBJ whole genome shotgun (WGS) entry which is preliminary data.</text>
</comment>
<accession>A0ABQ7DED5</accession>
<keyword evidence="2" id="KW-1185">Reference proteome</keyword>
<gene>
    <name evidence="1" type="ORF">DY000_02028356</name>
</gene>
<organism evidence="1 2">
    <name type="scientific">Brassica cretica</name>
    <name type="common">Mustard</name>
    <dbReference type="NCBI Taxonomy" id="69181"/>
    <lineage>
        <taxon>Eukaryota</taxon>
        <taxon>Viridiplantae</taxon>
        <taxon>Streptophyta</taxon>
        <taxon>Embryophyta</taxon>
        <taxon>Tracheophyta</taxon>
        <taxon>Spermatophyta</taxon>
        <taxon>Magnoliopsida</taxon>
        <taxon>eudicotyledons</taxon>
        <taxon>Gunneridae</taxon>
        <taxon>Pentapetalae</taxon>
        <taxon>rosids</taxon>
        <taxon>malvids</taxon>
        <taxon>Brassicales</taxon>
        <taxon>Brassicaceae</taxon>
        <taxon>Brassiceae</taxon>
        <taxon>Brassica</taxon>
    </lineage>
</organism>
<dbReference type="Proteomes" id="UP000266723">
    <property type="component" value="Unassembled WGS sequence"/>
</dbReference>
<evidence type="ECO:0000313" key="2">
    <source>
        <dbReference type="Proteomes" id="UP000266723"/>
    </source>
</evidence>
<name>A0ABQ7DED5_BRACR</name>
<dbReference type="EMBL" id="QGKV02000649">
    <property type="protein sequence ID" value="KAF3576533.1"/>
    <property type="molecule type" value="Genomic_DNA"/>
</dbReference>
<protein>
    <submittedName>
        <fullName evidence="1">Uncharacterized protein</fullName>
    </submittedName>
</protein>
<proteinExistence type="predicted"/>
<evidence type="ECO:0000313" key="1">
    <source>
        <dbReference type="EMBL" id="KAF3576533.1"/>
    </source>
</evidence>
<reference evidence="1 2" key="1">
    <citation type="journal article" date="2020" name="BMC Genomics">
        <title>Intraspecific diversification of the crop wild relative Brassica cretica Lam. using demographic model selection.</title>
        <authorList>
            <person name="Kioukis A."/>
            <person name="Michalopoulou V.A."/>
            <person name="Briers L."/>
            <person name="Pirintsos S."/>
            <person name="Studholme D.J."/>
            <person name="Pavlidis P."/>
            <person name="Sarris P.F."/>
        </authorList>
    </citation>
    <scope>NUCLEOTIDE SEQUENCE [LARGE SCALE GENOMIC DNA]</scope>
    <source>
        <strain evidence="2">cv. PFS-1207/04</strain>
    </source>
</reference>
<sequence>MTMRCCLRAGGGVAVLVGVPSKDDESIQDSSDEMRGTALKDPAEPFQHLERLKPVHNVQPFVDL</sequence>